<dbReference type="GO" id="GO:0003729">
    <property type="term" value="F:mRNA binding"/>
    <property type="evidence" value="ECO:0007669"/>
    <property type="project" value="TreeGrafter"/>
</dbReference>
<evidence type="ECO:0000256" key="6">
    <source>
        <dbReference type="PROSITE-ProRule" id="PRU00176"/>
    </source>
</evidence>
<evidence type="ECO:0000256" key="1">
    <source>
        <dbReference type="ARBA" id="ARBA00004123"/>
    </source>
</evidence>
<evidence type="ECO:0000256" key="5">
    <source>
        <dbReference type="ARBA" id="ARBA00023242"/>
    </source>
</evidence>
<dbReference type="InterPro" id="IPR035979">
    <property type="entry name" value="RBD_domain_sf"/>
</dbReference>
<dbReference type="Gene3D" id="3.30.70.330">
    <property type="match status" value="1"/>
</dbReference>
<dbReference type="GO" id="GO:0005737">
    <property type="term" value="C:cytoplasm"/>
    <property type="evidence" value="ECO:0007669"/>
    <property type="project" value="TreeGrafter"/>
</dbReference>
<evidence type="ECO:0000256" key="4">
    <source>
        <dbReference type="ARBA" id="ARBA00022884"/>
    </source>
</evidence>
<dbReference type="InterPro" id="IPR000504">
    <property type="entry name" value="RRM_dom"/>
</dbReference>
<sequence>METPFNISDAFECLSDIARTNSELWTEHSNLAIRPREMTAPSEATNLSQSNGLPLIPTPKSLQTQKRARDTEIVDTLMEHRVVVLNLPRDTAYEDLDRMFGPYKLYDIECINLGSQPTGYAVVEFASAEEARRAIRDLSGTLLRGSPISLFEEHATGLAFIDGVNFALSKMNTTSEGNRPAKRIRSGLIEEASNDKRHTEQSKRQSAKKKHNTRPSKHIEYLIGGLNPNTQAYQVKAFLDSHRIKCATWPQKTIRRSEDLGFYTSFTLLNNDKSKADIRRLSGQQFDGSEIKIQLVEESVTAVDRWTTRRLADQHLNESEGSAIDRRLWKPSIQVSDDGEPRSNMMTRLELADLNELASPNVVTDEADKMAKKPRSREISRETVSPDDEAKAQERKNLKEWWIRERGIYLDI</sequence>
<name>A0A8H3IRW3_9LECA</name>
<dbReference type="SUPFAM" id="SSF54928">
    <property type="entry name" value="RNA-binding domain, RBD"/>
    <property type="match status" value="1"/>
</dbReference>
<evidence type="ECO:0000256" key="2">
    <source>
        <dbReference type="ARBA" id="ARBA00022664"/>
    </source>
</evidence>
<dbReference type="InterPro" id="IPR012677">
    <property type="entry name" value="Nucleotide-bd_a/b_plait_sf"/>
</dbReference>
<keyword evidence="10" id="KW-1185">Reference proteome</keyword>
<feature type="compositionally biased region" description="Polar residues" evidence="7">
    <location>
        <begin position="42"/>
        <end position="52"/>
    </location>
</feature>
<feature type="region of interest" description="Disordered" evidence="7">
    <location>
        <begin position="41"/>
        <end position="67"/>
    </location>
</feature>
<dbReference type="SMART" id="SM00360">
    <property type="entry name" value="RRM"/>
    <property type="match status" value="1"/>
</dbReference>
<reference evidence="9" key="1">
    <citation type="submission" date="2021-03" db="EMBL/GenBank/DDBJ databases">
        <authorList>
            <person name="Tagirdzhanova G."/>
        </authorList>
    </citation>
    <scope>NUCLEOTIDE SEQUENCE</scope>
</reference>
<dbReference type="InterPro" id="IPR050374">
    <property type="entry name" value="RRT5_SRSF_SR"/>
</dbReference>
<keyword evidence="4 6" id="KW-0694">RNA-binding</keyword>
<dbReference type="Proteomes" id="UP000664521">
    <property type="component" value="Unassembled WGS sequence"/>
</dbReference>
<gene>
    <name evidence="9" type="ORF">HETSPECPRED_005404</name>
</gene>
<evidence type="ECO:0000313" key="10">
    <source>
        <dbReference type="Proteomes" id="UP000664521"/>
    </source>
</evidence>
<evidence type="ECO:0000259" key="8">
    <source>
        <dbReference type="PROSITE" id="PS50102"/>
    </source>
</evidence>
<keyword evidence="3" id="KW-0677">Repeat</keyword>
<evidence type="ECO:0000256" key="3">
    <source>
        <dbReference type="ARBA" id="ARBA00022737"/>
    </source>
</evidence>
<dbReference type="Pfam" id="PF00076">
    <property type="entry name" value="RRM_1"/>
    <property type="match status" value="1"/>
</dbReference>
<dbReference type="GO" id="GO:0005634">
    <property type="term" value="C:nucleus"/>
    <property type="evidence" value="ECO:0007669"/>
    <property type="project" value="UniProtKB-SubCell"/>
</dbReference>
<feature type="region of interest" description="Disordered" evidence="7">
    <location>
        <begin position="172"/>
        <end position="216"/>
    </location>
</feature>
<dbReference type="GO" id="GO:0006397">
    <property type="term" value="P:mRNA processing"/>
    <property type="evidence" value="ECO:0007669"/>
    <property type="project" value="UniProtKB-KW"/>
</dbReference>
<evidence type="ECO:0000313" key="9">
    <source>
        <dbReference type="EMBL" id="CAF9923724.1"/>
    </source>
</evidence>
<keyword evidence="2" id="KW-0507">mRNA processing</keyword>
<proteinExistence type="predicted"/>
<organism evidence="9 10">
    <name type="scientific">Heterodermia speciosa</name>
    <dbReference type="NCBI Taxonomy" id="116794"/>
    <lineage>
        <taxon>Eukaryota</taxon>
        <taxon>Fungi</taxon>
        <taxon>Dikarya</taxon>
        <taxon>Ascomycota</taxon>
        <taxon>Pezizomycotina</taxon>
        <taxon>Lecanoromycetes</taxon>
        <taxon>OSLEUM clade</taxon>
        <taxon>Lecanoromycetidae</taxon>
        <taxon>Caliciales</taxon>
        <taxon>Physciaceae</taxon>
        <taxon>Heterodermia</taxon>
    </lineage>
</organism>
<dbReference type="CDD" id="cd00590">
    <property type="entry name" value="RRM_SF"/>
    <property type="match status" value="1"/>
</dbReference>
<dbReference type="PANTHER" id="PTHR23003">
    <property type="entry name" value="RNA RECOGNITION MOTIF RRM DOMAIN CONTAINING PROTEIN"/>
    <property type="match status" value="1"/>
</dbReference>
<keyword evidence="5" id="KW-0539">Nucleus</keyword>
<feature type="compositionally biased region" description="Basic and acidic residues" evidence="7">
    <location>
        <begin position="366"/>
        <end position="381"/>
    </location>
</feature>
<accession>A0A8H3IRW3</accession>
<dbReference type="OrthoDB" id="1099063at2759"/>
<protein>
    <recommendedName>
        <fullName evidence="8">RRM domain-containing protein</fullName>
    </recommendedName>
</protein>
<dbReference type="EMBL" id="CAJPDS010000034">
    <property type="protein sequence ID" value="CAF9923724.1"/>
    <property type="molecule type" value="Genomic_DNA"/>
</dbReference>
<dbReference type="PANTHER" id="PTHR23003:SF62">
    <property type="entry name" value="SERINE_ARGININE (SR)-TYPE SHUTTLING MRNA BINDING PROTEIN NPL3"/>
    <property type="match status" value="1"/>
</dbReference>
<dbReference type="PROSITE" id="PS50102">
    <property type="entry name" value="RRM"/>
    <property type="match status" value="1"/>
</dbReference>
<feature type="compositionally biased region" description="Basic and acidic residues" evidence="7">
    <location>
        <begin position="193"/>
        <end position="203"/>
    </location>
</feature>
<dbReference type="AlphaFoldDB" id="A0A8H3IRW3"/>
<feature type="domain" description="RRM" evidence="8">
    <location>
        <begin position="80"/>
        <end position="155"/>
    </location>
</feature>
<comment type="subcellular location">
    <subcellularLocation>
        <location evidence="1">Nucleus</location>
    </subcellularLocation>
</comment>
<feature type="region of interest" description="Disordered" evidence="7">
    <location>
        <begin position="366"/>
        <end position="396"/>
    </location>
</feature>
<comment type="caution">
    <text evidence="9">The sequence shown here is derived from an EMBL/GenBank/DDBJ whole genome shotgun (WGS) entry which is preliminary data.</text>
</comment>
<evidence type="ECO:0000256" key="7">
    <source>
        <dbReference type="SAM" id="MobiDB-lite"/>
    </source>
</evidence>
<feature type="compositionally biased region" description="Basic residues" evidence="7">
    <location>
        <begin position="205"/>
        <end position="216"/>
    </location>
</feature>